<organism evidence="1 2">
    <name type="scientific">Microbulbifer yueqingensis</name>
    <dbReference type="NCBI Taxonomy" id="658219"/>
    <lineage>
        <taxon>Bacteria</taxon>
        <taxon>Pseudomonadati</taxon>
        <taxon>Pseudomonadota</taxon>
        <taxon>Gammaproteobacteria</taxon>
        <taxon>Cellvibrionales</taxon>
        <taxon>Microbulbiferaceae</taxon>
        <taxon>Microbulbifer</taxon>
    </lineage>
</organism>
<dbReference type="EMBL" id="FNFH01000008">
    <property type="protein sequence ID" value="SDK75550.1"/>
    <property type="molecule type" value="Genomic_DNA"/>
</dbReference>
<reference evidence="2" key="1">
    <citation type="submission" date="2016-10" db="EMBL/GenBank/DDBJ databases">
        <authorList>
            <person name="Varghese N."/>
            <person name="Submissions S."/>
        </authorList>
    </citation>
    <scope>NUCLEOTIDE SEQUENCE [LARGE SCALE GENOMIC DNA]</scope>
    <source>
        <strain evidence="2">CGMCC 1.10658</strain>
    </source>
</reference>
<dbReference type="AlphaFoldDB" id="A0A1G9EHC5"/>
<name>A0A1G9EHC5_9GAMM</name>
<dbReference type="OrthoDB" id="8450629at2"/>
<evidence type="ECO:0000313" key="1">
    <source>
        <dbReference type="EMBL" id="SDK75550.1"/>
    </source>
</evidence>
<dbReference type="STRING" id="658219.SAMN05216212_3130"/>
<protein>
    <submittedName>
        <fullName evidence="1">Uncharacterized protein</fullName>
    </submittedName>
</protein>
<dbReference type="Proteomes" id="UP000199305">
    <property type="component" value="Unassembled WGS sequence"/>
</dbReference>
<sequence>MDERAFATLTGFLEQVPAVRGVNGQDADDDGCWWVKFDIDIGHHLAWQTVQELGHVLNYLSVNDRLPTCFYPVSPPPYMNGGPAEFLSWVIECNDPGFRPGNCAEWLAGRLPRPVGDLAQWDTDDEG</sequence>
<keyword evidence="2" id="KW-1185">Reference proteome</keyword>
<proteinExistence type="predicted"/>
<accession>A0A1G9EHC5</accession>
<dbReference type="RefSeq" id="WP_091516623.1">
    <property type="nucleotide sequence ID" value="NZ_FNFH01000008.1"/>
</dbReference>
<gene>
    <name evidence="1" type="ORF">SAMN05216212_3130</name>
</gene>
<evidence type="ECO:0000313" key="2">
    <source>
        <dbReference type="Proteomes" id="UP000199305"/>
    </source>
</evidence>